<keyword evidence="3" id="KW-0319">Glycerol metabolism</keyword>
<dbReference type="Gene3D" id="3.20.20.190">
    <property type="entry name" value="Phosphatidylinositol (PI) phosphodiesterase"/>
    <property type="match status" value="1"/>
</dbReference>
<accession>A0AAQ3MNW6</accession>
<evidence type="ECO:0000256" key="7">
    <source>
        <dbReference type="SAM" id="Phobius"/>
    </source>
</evidence>
<keyword evidence="7" id="KW-0812">Transmembrane</keyword>
<dbReference type="GO" id="GO:0006629">
    <property type="term" value="P:lipid metabolic process"/>
    <property type="evidence" value="ECO:0007669"/>
    <property type="project" value="InterPro"/>
</dbReference>
<name>A0AAQ3MNW6_VIGMU</name>
<evidence type="ECO:0000256" key="1">
    <source>
        <dbReference type="ARBA" id="ARBA00007277"/>
    </source>
</evidence>
<feature type="transmembrane region" description="Helical" evidence="7">
    <location>
        <begin position="211"/>
        <end position="228"/>
    </location>
</feature>
<evidence type="ECO:0000256" key="4">
    <source>
        <dbReference type="ARBA" id="ARBA00022801"/>
    </source>
</evidence>
<proteinExistence type="inferred from homology"/>
<gene>
    <name evidence="8" type="ORF">V8G54_033710</name>
</gene>
<dbReference type="PANTHER" id="PTHR43620:SF7">
    <property type="entry name" value="GLYCEROPHOSPHODIESTER PHOSPHODIESTERASE GDPD5-RELATED"/>
    <property type="match status" value="1"/>
</dbReference>
<keyword evidence="9" id="KW-1185">Reference proteome</keyword>
<evidence type="ECO:0000256" key="6">
    <source>
        <dbReference type="SAM" id="MobiDB-lite"/>
    </source>
</evidence>
<protein>
    <recommendedName>
        <fullName evidence="2">glycerophosphodiester phosphodiesterase</fullName>
        <ecNumber evidence="2">3.1.4.46</ecNumber>
    </recommendedName>
</protein>
<dbReference type="GO" id="GO:0006071">
    <property type="term" value="P:glycerol metabolic process"/>
    <property type="evidence" value="ECO:0007669"/>
    <property type="project" value="UniProtKB-KW"/>
</dbReference>
<evidence type="ECO:0000313" key="8">
    <source>
        <dbReference type="EMBL" id="WVY94622.1"/>
    </source>
</evidence>
<feature type="compositionally biased region" description="Polar residues" evidence="6">
    <location>
        <begin position="189"/>
        <end position="201"/>
    </location>
</feature>
<evidence type="ECO:0000256" key="5">
    <source>
        <dbReference type="ARBA" id="ARBA00047512"/>
    </source>
</evidence>
<evidence type="ECO:0000256" key="2">
    <source>
        <dbReference type="ARBA" id="ARBA00012247"/>
    </source>
</evidence>
<dbReference type="InterPro" id="IPR017946">
    <property type="entry name" value="PLC-like_Pdiesterase_TIM-brl"/>
</dbReference>
<keyword evidence="7" id="KW-1133">Transmembrane helix</keyword>
<evidence type="ECO:0000313" key="9">
    <source>
        <dbReference type="Proteomes" id="UP001374535"/>
    </source>
</evidence>
<evidence type="ECO:0000256" key="3">
    <source>
        <dbReference type="ARBA" id="ARBA00022798"/>
    </source>
</evidence>
<dbReference type="EMBL" id="CP144691">
    <property type="protein sequence ID" value="WVY94622.1"/>
    <property type="molecule type" value="Genomic_DNA"/>
</dbReference>
<dbReference type="EC" id="3.1.4.46" evidence="2"/>
<dbReference type="PANTHER" id="PTHR43620">
    <property type="entry name" value="GLYCEROPHOSPHORYL DIESTER PHOSPHODIESTERASE"/>
    <property type="match status" value="1"/>
</dbReference>
<feature type="region of interest" description="Disordered" evidence="6">
    <location>
        <begin position="181"/>
        <end position="201"/>
    </location>
</feature>
<reference evidence="8 9" key="1">
    <citation type="journal article" date="2023" name="Life. Sci Alliance">
        <title>Evolutionary insights into 3D genome organization and epigenetic landscape of Vigna mungo.</title>
        <authorList>
            <person name="Junaid A."/>
            <person name="Singh B."/>
            <person name="Bhatia S."/>
        </authorList>
    </citation>
    <scope>NUCLEOTIDE SEQUENCE [LARGE SCALE GENOMIC DNA]</scope>
    <source>
        <strain evidence="8">Urdbean</strain>
    </source>
</reference>
<comment type="catalytic activity">
    <reaction evidence="5">
        <text>a sn-glycero-3-phosphodiester + H2O = an alcohol + sn-glycerol 3-phosphate + H(+)</text>
        <dbReference type="Rhea" id="RHEA:12969"/>
        <dbReference type="ChEBI" id="CHEBI:15377"/>
        <dbReference type="ChEBI" id="CHEBI:15378"/>
        <dbReference type="ChEBI" id="CHEBI:30879"/>
        <dbReference type="ChEBI" id="CHEBI:57597"/>
        <dbReference type="ChEBI" id="CHEBI:83408"/>
        <dbReference type="EC" id="3.1.4.46"/>
    </reaction>
</comment>
<organism evidence="8 9">
    <name type="scientific">Vigna mungo</name>
    <name type="common">Black gram</name>
    <name type="synonym">Phaseolus mungo</name>
    <dbReference type="NCBI Taxonomy" id="3915"/>
    <lineage>
        <taxon>Eukaryota</taxon>
        <taxon>Viridiplantae</taxon>
        <taxon>Streptophyta</taxon>
        <taxon>Embryophyta</taxon>
        <taxon>Tracheophyta</taxon>
        <taxon>Spermatophyta</taxon>
        <taxon>Magnoliopsida</taxon>
        <taxon>eudicotyledons</taxon>
        <taxon>Gunneridae</taxon>
        <taxon>Pentapetalae</taxon>
        <taxon>rosids</taxon>
        <taxon>fabids</taxon>
        <taxon>Fabales</taxon>
        <taxon>Fabaceae</taxon>
        <taxon>Papilionoideae</taxon>
        <taxon>50 kb inversion clade</taxon>
        <taxon>NPAAA clade</taxon>
        <taxon>indigoferoid/millettioid clade</taxon>
        <taxon>Phaseoleae</taxon>
        <taxon>Vigna</taxon>
    </lineage>
</organism>
<keyword evidence="7" id="KW-0472">Membrane</keyword>
<dbReference type="Proteomes" id="UP001374535">
    <property type="component" value="Chromosome 10"/>
</dbReference>
<dbReference type="SUPFAM" id="SSF51695">
    <property type="entry name" value="PLC-like phosphodiesterases"/>
    <property type="match status" value="1"/>
</dbReference>
<sequence>MVIVIKTTMIKATSLIASSIIDDPVTYIIKYNLPYNGHKKAVVFGRFARSVVIKRGSLYLTNEYFLTGSTKTVSKLKSSNLSVYVQIFNNEYVSQRWDFMSDPTVQINTFVQDASIDGIITGFLQTANRYRRNKCLNLGNSTPNYMKPVEIGGLFRLIDKSSLPPAMAPIPPLIEANVTEPPLAPSSEIGPSSSITRASGAQPTKNAQAKVVVCFTMFSLTVLVASLLL</sequence>
<dbReference type="GO" id="GO:0008889">
    <property type="term" value="F:glycerophosphodiester phosphodiesterase activity"/>
    <property type="evidence" value="ECO:0007669"/>
    <property type="project" value="UniProtKB-EC"/>
</dbReference>
<keyword evidence="4" id="KW-0378">Hydrolase</keyword>
<dbReference type="AlphaFoldDB" id="A0AAQ3MNW6"/>
<comment type="similarity">
    <text evidence="1">Belongs to the glycerophosphoryl diester phosphodiesterase family.</text>
</comment>